<keyword evidence="18" id="KW-0479">Metal-binding</keyword>
<evidence type="ECO:0000256" key="2">
    <source>
        <dbReference type="ARBA" id="ARBA00005967"/>
    </source>
</evidence>
<evidence type="ECO:0000256" key="7">
    <source>
        <dbReference type="ARBA" id="ARBA00022741"/>
    </source>
</evidence>
<evidence type="ECO:0000256" key="13">
    <source>
        <dbReference type="ARBA" id="ARBA00023209"/>
    </source>
</evidence>
<proteinExistence type="inferred from homology"/>
<feature type="binding site" evidence="17">
    <location>
        <position position="101"/>
    </location>
    <ligand>
        <name>ATP</name>
        <dbReference type="ChEBI" id="CHEBI:30616"/>
    </ligand>
</feature>
<keyword evidence="6 20" id="KW-0812">Transmembrane</keyword>
<keyword evidence="5" id="KW-0808">Transferase</keyword>
<keyword evidence="14" id="KW-1208">Phospholipid metabolism</keyword>
<dbReference type="RefSeq" id="WP_091397532.1">
    <property type="nucleotide sequence ID" value="NZ_FNQY01000010.1"/>
</dbReference>
<evidence type="ECO:0000256" key="18">
    <source>
        <dbReference type="PIRSR" id="PIRSR600829-4"/>
    </source>
</evidence>
<dbReference type="OrthoDB" id="1493837at2"/>
<dbReference type="EMBL" id="FNQY01000010">
    <property type="protein sequence ID" value="SEA19529.1"/>
    <property type="molecule type" value="Genomic_DNA"/>
</dbReference>
<dbReference type="Pfam" id="PF01219">
    <property type="entry name" value="DAGK_prokar"/>
    <property type="match status" value="1"/>
</dbReference>
<feature type="transmembrane region" description="Helical" evidence="20">
    <location>
        <begin position="81"/>
        <end position="100"/>
    </location>
</feature>
<organism evidence="21 22">
    <name type="scientific">Arachidicoccus rhizosphaerae</name>
    <dbReference type="NCBI Taxonomy" id="551991"/>
    <lineage>
        <taxon>Bacteria</taxon>
        <taxon>Pseudomonadati</taxon>
        <taxon>Bacteroidota</taxon>
        <taxon>Chitinophagia</taxon>
        <taxon>Chitinophagales</taxon>
        <taxon>Chitinophagaceae</taxon>
        <taxon>Arachidicoccus</taxon>
    </lineage>
</organism>
<protein>
    <submittedName>
        <fullName evidence="21">Undecaprenol kinase</fullName>
    </submittedName>
</protein>
<dbReference type="InterPro" id="IPR000829">
    <property type="entry name" value="DAGK"/>
</dbReference>
<evidence type="ECO:0000313" key="22">
    <source>
        <dbReference type="Proteomes" id="UP000199041"/>
    </source>
</evidence>
<evidence type="ECO:0000256" key="4">
    <source>
        <dbReference type="ARBA" id="ARBA00022516"/>
    </source>
</evidence>
<evidence type="ECO:0000256" key="8">
    <source>
        <dbReference type="ARBA" id="ARBA00022777"/>
    </source>
</evidence>
<evidence type="ECO:0000256" key="11">
    <source>
        <dbReference type="ARBA" id="ARBA00023098"/>
    </source>
</evidence>
<evidence type="ECO:0000256" key="17">
    <source>
        <dbReference type="PIRSR" id="PIRSR600829-3"/>
    </source>
</evidence>
<name>A0A1H3Z6Y0_9BACT</name>
<dbReference type="GO" id="GO:0005886">
    <property type="term" value="C:plasma membrane"/>
    <property type="evidence" value="ECO:0007669"/>
    <property type="project" value="UniProtKB-SubCell"/>
</dbReference>
<feature type="binding site" evidence="17">
    <location>
        <begin position="119"/>
        <end position="120"/>
    </location>
    <ligand>
        <name>ATP</name>
        <dbReference type="ChEBI" id="CHEBI:30616"/>
    </ligand>
</feature>
<evidence type="ECO:0000313" key="21">
    <source>
        <dbReference type="EMBL" id="SEA19529.1"/>
    </source>
</evidence>
<comment type="subcellular location">
    <subcellularLocation>
        <location evidence="1">Cell membrane</location>
        <topology evidence="1">Multi-pass membrane protein</topology>
    </subcellularLocation>
</comment>
<evidence type="ECO:0000256" key="12">
    <source>
        <dbReference type="ARBA" id="ARBA00023136"/>
    </source>
</evidence>
<keyword evidence="18" id="KW-0460">Magnesium</keyword>
<dbReference type="GO" id="GO:0046872">
    <property type="term" value="F:metal ion binding"/>
    <property type="evidence" value="ECO:0007669"/>
    <property type="project" value="UniProtKB-KW"/>
</dbReference>
<keyword evidence="9 17" id="KW-0067">ATP-binding</keyword>
<evidence type="ECO:0000256" key="3">
    <source>
        <dbReference type="ARBA" id="ARBA00022475"/>
    </source>
</evidence>
<dbReference type="InterPro" id="IPR033717">
    <property type="entry name" value="UDPK"/>
</dbReference>
<dbReference type="InterPro" id="IPR036945">
    <property type="entry name" value="DAGK_sf"/>
</dbReference>
<evidence type="ECO:0000256" key="5">
    <source>
        <dbReference type="ARBA" id="ARBA00022679"/>
    </source>
</evidence>
<feature type="transmembrane region" description="Helical" evidence="20">
    <location>
        <begin position="56"/>
        <end position="75"/>
    </location>
</feature>
<feature type="active site" description="Proton acceptor" evidence="15">
    <location>
        <position position="94"/>
    </location>
</feature>
<keyword evidence="3" id="KW-1003">Cell membrane</keyword>
<accession>A0A1H3Z6Y0</accession>
<feature type="binding site" evidence="17">
    <location>
        <position position="41"/>
    </location>
    <ligand>
        <name>ATP</name>
        <dbReference type="ChEBI" id="CHEBI:30616"/>
    </ligand>
</feature>
<dbReference type="PANTHER" id="PTHR34299">
    <property type="entry name" value="DIACYLGLYCEROL KINASE"/>
    <property type="match status" value="1"/>
</dbReference>
<keyword evidence="12 20" id="KW-0472">Membrane</keyword>
<dbReference type="GO" id="GO:0005524">
    <property type="term" value="F:ATP binding"/>
    <property type="evidence" value="ECO:0007669"/>
    <property type="project" value="UniProtKB-KW"/>
</dbReference>
<gene>
    <name evidence="21" type="ORF">SAMN05192529_11064</name>
</gene>
<evidence type="ECO:0000256" key="1">
    <source>
        <dbReference type="ARBA" id="ARBA00004651"/>
    </source>
</evidence>
<evidence type="ECO:0000256" key="10">
    <source>
        <dbReference type="ARBA" id="ARBA00022989"/>
    </source>
</evidence>
<dbReference type="PANTHER" id="PTHR34299:SF1">
    <property type="entry name" value="DIACYLGLYCEROL KINASE"/>
    <property type="match status" value="1"/>
</dbReference>
<reference evidence="21 22" key="1">
    <citation type="submission" date="2016-10" db="EMBL/GenBank/DDBJ databases">
        <authorList>
            <person name="de Groot N.N."/>
        </authorList>
    </citation>
    <scope>NUCLEOTIDE SEQUENCE [LARGE SCALE GENOMIC DNA]</scope>
    <source>
        <strain evidence="21 22">Vu-144</strain>
    </source>
</reference>
<evidence type="ECO:0000256" key="9">
    <source>
        <dbReference type="ARBA" id="ARBA00022840"/>
    </source>
</evidence>
<feature type="binding site" evidence="16">
    <location>
        <position position="94"/>
    </location>
    <ligand>
        <name>substrate</name>
    </ligand>
</feature>
<dbReference type="Proteomes" id="UP000199041">
    <property type="component" value="Unassembled WGS sequence"/>
</dbReference>
<evidence type="ECO:0000256" key="16">
    <source>
        <dbReference type="PIRSR" id="PIRSR600829-2"/>
    </source>
</evidence>
<keyword evidence="8 21" id="KW-0418">Kinase</keyword>
<evidence type="ECO:0000256" key="6">
    <source>
        <dbReference type="ARBA" id="ARBA00022692"/>
    </source>
</evidence>
<keyword evidence="11" id="KW-0443">Lipid metabolism</keyword>
<comment type="cofactor">
    <cofactor evidence="18">
        <name>Mg(2+)</name>
        <dbReference type="ChEBI" id="CHEBI:18420"/>
    </cofactor>
    <text evidence="18">Mn(2+), Zn(2+), Cd(2+) and Co(2+) support activity to lesser extents.</text>
</comment>
<dbReference type="AlphaFoldDB" id="A0A1H3Z6Y0"/>
<dbReference type="CDD" id="cd14265">
    <property type="entry name" value="UDPK_IM_like"/>
    <property type="match status" value="1"/>
</dbReference>
<dbReference type="STRING" id="551991.SAMN05192529_11064"/>
<feature type="binding site" evidence="18">
    <location>
        <position position="101"/>
    </location>
    <ligand>
        <name>a divalent metal cation</name>
        <dbReference type="ChEBI" id="CHEBI:60240"/>
    </ligand>
</feature>
<keyword evidence="7 17" id="KW-0547">Nucleotide-binding</keyword>
<keyword evidence="22" id="KW-1185">Reference proteome</keyword>
<keyword evidence="4" id="KW-0444">Lipid biosynthesis</keyword>
<keyword evidence="10 20" id="KW-1133">Transmembrane helix</keyword>
<feature type="transmembrane region" description="Helical" evidence="20">
    <location>
        <begin position="121"/>
        <end position="142"/>
    </location>
</feature>
<dbReference type="Gene3D" id="1.10.287.3610">
    <property type="match status" value="1"/>
</dbReference>
<feature type="region of interest" description="Disordered" evidence="19">
    <location>
        <begin position="1"/>
        <end position="28"/>
    </location>
</feature>
<sequence>MTNNTEVNRHRPDVSTFKSEAASGKRPEGFSWKSRGRSFGYAFNGLLHAFKTQHNMWLHSLAAIIAVCLGGILHISKTQWAVILLCIAVVFSLEIVNTAIESLADFVHPQLHPKMGLVKDLAAGAVLIAAVISFIIGCLIFWPPLWALVKG</sequence>
<evidence type="ECO:0000256" key="19">
    <source>
        <dbReference type="SAM" id="MobiDB-lite"/>
    </source>
</evidence>
<dbReference type="GO" id="GO:0016301">
    <property type="term" value="F:kinase activity"/>
    <property type="evidence" value="ECO:0007669"/>
    <property type="project" value="UniProtKB-KW"/>
</dbReference>
<evidence type="ECO:0000256" key="14">
    <source>
        <dbReference type="ARBA" id="ARBA00023264"/>
    </source>
</evidence>
<evidence type="ECO:0000256" key="20">
    <source>
        <dbReference type="SAM" id="Phobius"/>
    </source>
</evidence>
<comment type="similarity">
    <text evidence="2">Belongs to the bacterial diacylglycerol kinase family.</text>
</comment>
<dbReference type="GO" id="GO:0008654">
    <property type="term" value="P:phospholipid biosynthetic process"/>
    <property type="evidence" value="ECO:0007669"/>
    <property type="project" value="UniProtKB-KW"/>
</dbReference>
<keyword evidence="13" id="KW-0594">Phospholipid biosynthesis</keyword>
<evidence type="ECO:0000256" key="15">
    <source>
        <dbReference type="PIRSR" id="PIRSR600829-1"/>
    </source>
</evidence>